<keyword evidence="1" id="KW-1133">Transmembrane helix</keyword>
<feature type="transmembrane region" description="Helical" evidence="1">
    <location>
        <begin position="39"/>
        <end position="60"/>
    </location>
</feature>
<keyword evidence="1" id="KW-0472">Membrane</keyword>
<evidence type="ECO:0000313" key="2">
    <source>
        <dbReference type="EMBL" id="SKA11229.1"/>
    </source>
</evidence>
<evidence type="ECO:0000313" key="3">
    <source>
        <dbReference type="Proteomes" id="UP000190065"/>
    </source>
</evidence>
<feature type="transmembrane region" description="Helical" evidence="1">
    <location>
        <begin position="12"/>
        <end position="33"/>
    </location>
</feature>
<dbReference type="EMBL" id="FUXK01000028">
    <property type="protein sequence ID" value="SKA11229.1"/>
    <property type="molecule type" value="Genomic_DNA"/>
</dbReference>
<reference evidence="2 3" key="1">
    <citation type="submission" date="2017-02" db="EMBL/GenBank/DDBJ databases">
        <authorList>
            <person name="Peterson S.W."/>
        </authorList>
    </citation>
    <scope>NUCLEOTIDE SEQUENCE [LARGE SCALE GENOMIC DNA]</scope>
    <source>
        <strain evidence="2 3">ATCC 43324</strain>
    </source>
</reference>
<dbReference type="RefSeq" id="WP_036901912.1">
    <property type="nucleotide sequence ID" value="NZ_FUXK01000028.1"/>
</dbReference>
<evidence type="ECO:0000256" key="1">
    <source>
        <dbReference type="SAM" id="Phobius"/>
    </source>
</evidence>
<dbReference type="Proteomes" id="UP000190065">
    <property type="component" value="Unassembled WGS sequence"/>
</dbReference>
<feature type="transmembrane region" description="Helical" evidence="1">
    <location>
        <begin position="102"/>
        <end position="124"/>
    </location>
</feature>
<keyword evidence="1" id="KW-0812">Transmembrane</keyword>
<accession>A0A1T4R5M2</accession>
<feature type="transmembrane region" description="Helical" evidence="1">
    <location>
        <begin position="72"/>
        <end position="96"/>
    </location>
</feature>
<gene>
    <name evidence="2" type="ORF">SAMN02745202_02086</name>
</gene>
<proteinExistence type="predicted"/>
<protein>
    <recommendedName>
        <fullName evidence="4">ATP synthase I chain</fullName>
    </recommendedName>
</protein>
<dbReference type="AlphaFoldDB" id="A0A1T4R5M2"/>
<organism evidence="2 3">
    <name type="scientific">Segatella oulorum</name>
    <dbReference type="NCBI Taxonomy" id="28136"/>
    <lineage>
        <taxon>Bacteria</taxon>
        <taxon>Pseudomonadati</taxon>
        <taxon>Bacteroidota</taxon>
        <taxon>Bacteroidia</taxon>
        <taxon>Bacteroidales</taxon>
        <taxon>Prevotellaceae</taxon>
        <taxon>Segatella</taxon>
    </lineage>
</organism>
<name>A0A1T4R5M2_9BACT</name>
<evidence type="ECO:0008006" key="4">
    <source>
        <dbReference type="Google" id="ProtNLM"/>
    </source>
</evidence>
<sequence length="131" mass="14990">MGKNVYNGKKYVREALQVAMGTFLLELLVLQLLQYHVLLAPVLIGLCFFLIVEVVVGIIWGHIYQNQVEVKASFLMGVSGFRFLVALLVIFIYFLATGRNAMMSFLLLFVPYYFAMLVHHLLFFTHVNKLA</sequence>
<dbReference type="STRING" id="28136.SAMN02745202_02086"/>